<proteinExistence type="inferred from homology"/>
<evidence type="ECO:0000313" key="7">
    <source>
        <dbReference type="Proteomes" id="UP000176544"/>
    </source>
</evidence>
<dbReference type="Gene3D" id="3.10.105.10">
    <property type="entry name" value="Dipeptide-binding Protein, Domain 3"/>
    <property type="match status" value="1"/>
</dbReference>
<dbReference type="GO" id="GO:0043190">
    <property type="term" value="C:ATP-binding cassette (ABC) transporter complex"/>
    <property type="evidence" value="ECO:0007669"/>
    <property type="project" value="InterPro"/>
</dbReference>
<keyword evidence="4" id="KW-1133">Transmembrane helix</keyword>
<dbReference type="Pfam" id="PF00496">
    <property type="entry name" value="SBP_bac_5"/>
    <property type="match status" value="1"/>
</dbReference>
<dbReference type="AlphaFoldDB" id="A0A1G1Z838"/>
<evidence type="ECO:0000259" key="5">
    <source>
        <dbReference type="Pfam" id="PF00496"/>
    </source>
</evidence>
<evidence type="ECO:0000256" key="1">
    <source>
        <dbReference type="ARBA" id="ARBA00005695"/>
    </source>
</evidence>
<feature type="domain" description="Solute-binding protein family 5" evidence="5">
    <location>
        <begin position="92"/>
        <end position="426"/>
    </location>
</feature>
<dbReference type="Gene3D" id="3.40.190.10">
    <property type="entry name" value="Periplasmic binding protein-like II"/>
    <property type="match status" value="1"/>
</dbReference>
<dbReference type="InterPro" id="IPR039424">
    <property type="entry name" value="SBP_5"/>
</dbReference>
<keyword evidence="3" id="KW-0732">Signal</keyword>
<protein>
    <recommendedName>
        <fullName evidence="5">Solute-binding protein family 5 domain-containing protein</fullName>
    </recommendedName>
</protein>
<keyword evidence="2" id="KW-0813">Transport</keyword>
<dbReference type="EMBL" id="MHJA01000023">
    <property type="protein sequence ID" value="OGY60801.1"/>
    <property type="molecule type" value="Genomic_DNA"/>
</dbReference>
<name>A0A1G1Z838_9BACT</name>
<dbReference type="GO" id="GO:1904680">
    <property type="term" value="F:peptide transmembrane transporter activity"/>
    <property type="evidence" value="ECO:0007669"/>
    <property type="project" value="TreeGrafter"/>
</dbReference>
<dbReference type="PANTHER" id="PTHR30290">
    <property type="entry name" value="PERIPLASMIC BINDING COMPONENT OF ABC TRANSPORTER"/>
    <property type="match status" value="1"/>
</dbReference>
<feature type="transmembrane region" description="Helical" evidence="4">
    <location>
        <begin position="24"/>
        <end position="45"/>
    </location>
</feature>
<dbReference type="SUPFAM" id="SSF53850">
    <property type="entry name" value="Periplasmic binding protein-like II"/>
    <property type="match status" value="1"/>
</dbReference>
<keyword evidence="4" id="KW-0472">Membrane</keyword>
<reference evidence="6 7" key="1">
    <citation type="journal article" date="2016" name="Nat. Commun.">
        <title>Thousands of microbial genomes shed light on interconnected biogeochemical processes in an aquifer system.</title>
        <authorList>
            <person name="Anantharaman K."/>
            <person name="Brown C.T."/>
            <person name="Hug L.A."/>
            <person name="Sharon I."/>
            <person name="Castelle C.J."/>
            <person name="Probst A.J."/>
            <person name="Thomas B.C."/>
            <person name="Singh A."/>
            <person name="Wilkins M.J."/>
            <person name="Karaoz U."/>
            <person name="Brodie E.L."/>
            <person name="Williams K.H."/>
            <person name="Hubbard S.S."/>
            <person name="Banfield J.F."/>
        </authorList>
    </citation>
    <scope>NUCLEOTIDE SEQUENCE [LARGE SCALE GENOMIC DNA]</scope>
</reference>
<dbReference type="PIRSF" id="PIRSF002741">
    <property type="entry name" value="MppA"/>
    <property type="match status" value="1"/>
</dbReference>
<comment type="similarity">
    <text evidence="1">Belongs to the bacterial solute-binding protein 5 family.</text>
</comment>
<dbReference type="Proteomes" id="UP000176544">
    <property type="component" value="Unassembled WGS sequence"/>
</dbReference>
<keyword evidence="4" id="KW-0812">Transmembrane</keyword>
<organism evidence="6 7">
    <name type="scientific">Candidatus Colwellbacteria bacterium RIFCSPLOWO2_02_FULL_45_11</name>
    <dbReference type="NCBI Taxonomy" id="1797692"/>
    <lineage>
        <taxon>Bacteria</taxon>
        <taxon>Candidatus Colwelliibacteriota</taxon>
    </lineage>
</organism>
<comment type="caution">
    <text evidence="6">The sequence shown here is derived from an EMBL/GenBank/DDBJ whole genome shotgun (WGS) entry which is preliminary data.</text>
</comment>
<dbReference type="GO" id="GO:0015833">
    <property type="term" value="P:peptide transport"/>
    <property type="evidence" value="ECO:0007669"/>
    <property type="project" value="TreeGrafter"/>
</dbReference>
<accession>A0A1G1Z838</accession>
<sequence>MIIDSLRTTKLFQLVKALTKHERFVLISAIVVLITSGFTYGSLLLQTKTHLVAAEGGEFIEGVVGQPVFINPIIPTTEVDRDIARIVFSSVGEVADSVKRSEDGKTWNVRIKENIFWHDGERLTADDIIFTLEIIQDPDSRSPLHASFQGVAAERVSELEVRFALQNTYVFFESDHLSNLRIIPKHIFNEIPVQNMKLSSFGLNPIGSGPFEVDSFEKNSDGIITSLRLMANEDYFEGRPNINTFVFKFHKNQDELIRAYNLGQIDGFSMGTSEPFSENNIFIRHDTHYLESPRYYAVFINQSLAPEELSDTETRKTLSATVDRERIVNEVFGGNAALMYGPTTISEKPTQEFDPTLLEGLNINLTVPDEEFLVKTANILKENWDGRGATTNISTLPLKSIQENVLKNSDYEFILFGNITKANQDLFAFWHSSRRFYPDQNLALYQDDSVDALLESFRKTFDEDERFEVLTAISNTIANDAPAVFLYSPKYVYTTAPRLGGFNESTIINTSDDRFNDVSLWHVKTKRAFGALPD</sequence>
<gene>
    <name evidence="6" type="ORF">A3I33_02505</name>
</gene>
<evidence type="ECO:0000256" key="3">
    <source>
        <dbReference type="ARBA" id="ARBA00022729"/>
    </source>
</evidence>
<evidence type="ECO:0000313" key="6">
    <source>
        <dbReference type="EMBL" id="OGY60801.1"/>
    </source>
</evidence>
<dbReference type="STRING" id="1797692.A3I33_02505"/>
<evidence type="ECO:0000256" key="2">
    <source>
        <dbReference type="ARBA" id="ARBA00022448"/>
    </source>
</evidence>
<evidence type="ECO:0000256" key="4">
    <source>
        <dbReference type="SAM" id="Phobius"/>
    </source>
</evidence>
<dbReference type="InterPro" id="IPR000914">
    <property type="entry name" value="SBP_5_dom"/>
</dbReference>
<dbReference type="GO" id="GO:0042597">
    <property type="term" value="C:periplasmic space"/>
    <property type="evidence" value="ECO:0007669"/>
    <property type="project" value="UniProtKB-ARBA"/>
</dbReference>
<dbReference type="Gene3D" id="3.90.76.10">
    <property type="entry name" value="Dipeptide-binding Protein, Domain 1"/>
    <property type="match status" value="1"/>
</dbReference>
<dbReference type="PANTHER" id="PTHR30290:SF9">
    <property type="entry name" value="OLIGOPEPTIDE-BINDING PROTEIN APPA"/>
    <property type="match status" value="1"/>
</dbReference>
<dbReference type="InterPro" id="IPR030678">
    <property type="entry name" value="Peptide/Ni-bd"/>
</dbReference>